<dbReference type="AlphaFoldDB" id="A0AAQ3JJ50"/>
<feature type="transmembrane region" description="Helical" evidence="1">
    <location>
        <begin position="204"/>
        <end position="221"/>
    </location>
</feature>
<sequence>MKKTKSKFEKIVKILCAMLLAAIQIVGYSFSKQNNWNLVIKDGRISGKAIVIWAIGSILVYACISFIYLILDRMMDTRDIKEDGKITYKQLVLLALVILLCWLSYMILFYPGCANPDVQDQLGQFFHNETMCWTRKYVNLVNPQHSYWNNHHPVFHTLVLGIFAQFGKQIGHISVGIFLLTLIQMILMAGIFAYILLYLKKMNFNNVVLGVVFVFYAFWPLTPLTTMSLCKDTLFTICILIATIMLFHLLKEPEMFWKKKRNRVGLIVIFILQGLFRNNGLYLLLVAFPFILLLGKGFRKRIFISFLIPILFLGVFIPKVVFNITQIAPGSEKEMLSVPLQQTARLLKEHENDVTQKDKKIIETTMCPGSDYHILIERYDPRSSDPVKALYNIKQTSGQRKAYLKVWAKYLFRYPSVYIQAAINNSYEYLYYERYGEGTMYYNGITVDKELFLGVDNTSSSEKWRLKLRDTLFLIKENPYIGWILNIGFYMNLFIILIVYGLQRKKYATVGAFSLIILNIGINFIGPKVYMRYAFFFIVSIPLLIGFMKKEREKR</sequence>
<organism evidence="2 3">
    <name type="scientific">Anaerostipes hadrus</name>
    <dbReference type="NCBI Taxonomy" id="649756"/>
    <lineage>
        <taxon>Bacteria</taxon>
        <taxon>Bacillati</taxon>
        <taxon>Bacillota</taxon>
        <taxon>Clostridia</taxon>
        <taxon>Lachnospirales</taxon>
        <taxon>Lachnospiraceae</taxon>
        <taxon>Anaerostipes</taxon>
    </lineage>
</organism>
<dbReference type="Pfam" id="PF19484">
    <property type="entry name" value="DUF6020"/>
    <property type="match status" value="1"/>
</dbReference>
<protein>
    <submittedName>
        <fullName evidence="2">DUF6020 family protein</fullName>
    </submittedName>
</protein>
<feature type="transmembrane region" description="Helical" evidence="1">
    <location>
        <begin position="306"/>
        <end position="328"/>
    </location>
</feature>
<evidence type="ECO:0000313" key="2">
    <source>
        <dbReference type="EMBL" id="WMD17075.1"/>
    </source>
</evidence>
<feature type="transmembrane region" description="Helical" evidence="1">
    <location>
        <begin position="507"/>
        <end position="525"/>
    </location>
</feature>
<dbReference type="GeneID" id="92740324"/>
<gene>
    <name evidence="2" type="ORF">RBI15_02925</name>
</gene>
<accession>A0AAQ3JJ50</accession>
<evidence type="ECO:0000256" key="1">
    <source>
        <dbReference type="SAM" id="Phobius"/>
    </source>
</evidence>
<dbReference type="EMBL" id="CP132968">
    <property type="protein sequence ID" value="WMD17075.1"/>
    <property type="molecule type" value="Genomic_DNA"/>
</dbReference>
<feature type="transmembrane region" description="Helical" evidence="1">
    <location>
        <begin position="233"/>
        <end position="249"/>
    </location>
</feature>
<feature type="transmembrane region" description="Helical" evidence="1">
    <location>
        <begin position="531"/>
        <end position="548"/>
    </location>
</feature>
<dbReference type="RefSeq" id="WP_306857533.1">
    <property type="nucleotide sequence ID" value="NZ_CP132968.1"/>
</dbReference>
<name>A0AAQ3JJ50_ANAHA</name>
<feature type="transmembrane region" description="Helical" evidence="1">
    <location>
        <begin position="50"/>
        <end position="71"/>
    </location>
</feature>
<evidence type="ECO:0000313" key="3">
    <source>
        <dbReference type="Proteomes" id="UP001243496"/>
    </source>
</evidence>
<dbReference type="InterPro" id="IPR046062">
    <property type="entry name" value="DUF6020"/>
</dbReference>
<feature type="transmembrane region" description="Helical" evidence="1">
    <location>
        <begin position="12"/>
        <end position="30"/>
    </location>
</feature>
<feature type="transmembrane region" description="Helical" evidence="1">
    <location>
        <begin position="173"/>
        <end position="197"/>
    </location>
</feature>
<proteinExistence type="predicted"/>
<keyword evidence="1" id="KW-1133">Transmembrane helix</keyword>
<keyword evidence="1" id="KW-0812">Transmembrane</keyword>
<dbReference type="Proteomes" id="UP001243496">
    <property type="component" value="Chromosome"/>
</dbReference>
<feature type="transmembrane region" description="Helical" evidence="1">
    <location>
        <begin position="480"/>
        <end position="500"/>
    </location>
</feature>
<feature type="transmembrane region" description="Helical" evidence="1">
    <location>
        <begin position="91"/>
        <end position="110"/>
    </location>
</feature>
<keyword evidence="1" id="KW-0472">Membrane</keyword>
<reference evidence="2" key="1">
    <citation type="submission" date="2023-08" db="EMBL/GenBank/DDBJ databases">
        <title>Complete Genome Sequences of butyrate producing Anaerostipes hadrus strains BA1 and GIF7 isolated from the terminal ileum of a healthy lean male.</title>
        <authorList>
            <person name="Low A."/>
            <person name="Sheludchenko M."/>
            <person name="Cheng H.E."/>
            <person name="Koh X.Q."/>
            <person name="Lee J."/>
        </authorList>
    </citation>
    <scope>NUCLEOTIDE SEQUENCE</scope>
    <source>
        <strain evidence="2">BA1</strain>
    </source>
</reference>